<accession>A0A2K4Z9L6</accession>
<dbReference type="RefSeq" id="YP_009513989.1">
    <property type="nucleotide sequence ID" value="NC_000964.3"/>
</dbReference>
<name>A0A2K4Z9L6_BACSU</name>
<protein>
    <submittedName>
        <fullName evidence="2">Uncharacterized protein</fullName>
    </submittedName>
</protein>
<feature type="compositionally biased region" description="Basic and acidic residues" evidence="1">
    <location>
        <begin position="16"/>
        <end position="39"/>
    </location>
</feature>
<evidence type="ECO:0000313" key="3">
    <source>
        <dbReference type="Proteomes" id="UP000001570"/>
    </source>
</evidence>
<reference evidence="2 3" key="1">
    <citation type="journal article" date="1997" name="Nature">
        <title>The complete genome sequence of the Gram-positive bacterium Bacillus subtilis.</title>
        <authorList>
            <person name="Kunst F."/>
            <person name="Ogasawara N."/>
            <person name="Moszer I."/>
            <person name="Albertini A.M."/>
            <person name="Alloni G."/>
            <person name="Azevedo V."/>
            <person name="Bertero M.G."/>
            <person name="Bessieres P."/>
            <person name="Bolotin A."/>
            <person name="Borchert S."/>
            <person name="Borriss R."/>
            <person name="Boursier L."/>
            <person name="Brans A."/>
            <person name="Braun M."/>
            <person name="Brignell S.C."/>
            <person name="Bron S."/>
            <person name="Brouillet S."/>
            <person name="Bruschi C.V."/>
            <person name="Caldwell B."/>
            <person name="Capuano V."/>
            <person name="Carter N.M."/>
            <person name="Choi S.K."/>
            <person name="Codani J.J."/>
            <person name="Connerton I.F."/>
            <person name="Cummings N.J."/>
            <person name="Daniel R.A."/>
            <person name="Denizot F."/>
            <person name="Devine K.M."/>
            <person name="Dusterhoft A."/>
            <person name="Ehrlich S.D."/>
            <person name="Emmerson P.T."/>
            <person name="Entian K.D."/>
            <person name="Errington J."/>
            <person name="Fabret C."/>
            <person name="Ferrari E."/>
            <person name="Foulger D."/>
            <person name="Fritz C."/>
            <person name="Fujita M."/>
            <person name="Fujita Y."/>
            <person name="Fuma S."/>
            <person name="Galizzi A."/>
            <person name="Galleron N."/>
            <person name="Ghim S.Y."/>
            <person name="Glaser P."/>
            <person name="Goffeau A."/>
            <person name="Golightly E.J."/>
            <person name="Grandi G."/>
            <person name="Guiseppi G."/>
            <person name="Guy B.J."/>
            <person name="Haga K."/>
            <person name="Haiech J."/>
            <person name="Harwood C.R."/>
            <person name="Henaut A."/>
            <person name="Hilbert H."/>
            <person name="Holsappel S."/>
            <person name="Hosono S."/>
            <person name="Hullo M.F."/>
            <person name="Itaya M."/>
            <person name="Jones L."/>
            <person name="Joris B."/>
            <person name="Karamata D."/>
            <person name="Kasahara Y."/>
            <person name="Klaerr-Blanchard M."/>
            <person name="Klein C."/>
            <person name="Kobayashi Y."/>
            <person name="Koetter P."/>
            <person name="Koningstein G."/>
            <person name="Krogh S."/>
            <person name="Kumano M."/>
            <person name="Kurita K."/>
            <person name="Lapidus A."/>
            <person name="Lardinois S."/>
            <person name="Lauber J."/>
            <person name="Lazarevic V."/>
            <person name="Lee S.M."/>
            <person name="Levine A."/>
            <person name="Liu H."/>
            <person name="Masuda S."/>
            <person name="Mauel C."/>
            <person name="Medigue C."/>
            <person name="Medina N."/>
            <person name="Mellado R.P."/>
            <person name="Mizuno M."/>
            <person name="Moestl D."/>
            <person name="Nakai S."/>
            <person name="Noback M."/>
            <person name="Noone D."/>
            <person name="O'Reilly M."/>
            <person name="Ogawa K."/>
            <person name="Ogiwara A."/>
            <person name="Oudega B."/>
            <person name="Park S.H."/>
            <person name="Parro V."/>
            <person name="Pohl T.M."/>
            <person name="Portetelle D."/>
            <person name="Porwollik S."/>
            <person name="Prescott A.M."/>
            <person name="Presecan E."/>
            <person name="Pujic P."/>
            <person name="Purnelle B."/>
            <person name="Rapoport G."/>
            <person name="Rey M."/>
            <person name="Reynolds S."/>
            <person name="Rieger M."/>
            <person name="Rivolta C."/>
            <person name="Rocha E."/>
            <person name="Roche B."/>
            <person name="Rose M."/>
            <person name="Sadaie Y."/>
            <person name="Sato T."/>
            <person name="Scanlan E."/>
            <person name="Schleich S."/>
            <person name="Schroeter R."/>
            <person name="Scoffone F."/>
            <person name="Sekiguchi J."/>
            <person name="Sekowska A."/>
            <person name="Seror S.J."/>
            <person name="Serror P."/>
            <person name="Shin B.S."/>
            <person name="Soldo B."/>
            <person name="Sorokin A."/>
            <person name="Tacconi E."/>
            <person name="Takagi T."/>
            <person name="Takahashi H."/>
            <person name="Takemaru K."/>
            <person name="Takeuchi M."/>
            <person name="Tamakoshi A."/>
            <person name="Tanaka T."/>
            <person name="Terpstra P."/>
            <person name="Tognoni A."/>
            <person name="Tosato V."/>
            <person name="Uchiyama S."/>
            <person name="Vandenbol M."/>
            <person name="Vannier F."/>
            <person name="Vassarotti A."/>
            <person name="Viari A."/>
            <person name="Wambutt R."/>
            <person name="Wedler E."/>
            <person name="Wedler H."/>
            <person name="Weitzenegger T."/>
            <person name="Winters P."/>
            <person name="Wipat A."/>
            <person name="Yamamoto H."/>
            <person name="Yamane K."/>
            <person name="Yasumoto K."/>
            <person name="Yata K."/>
            <person name="Yoshida K."/>
            <person name="Yoshikawa H.F."/>
            <person name="Zumstein E."/>
            <person name="Yoshikawa H."/>
            <person name="Danchin A."/>
        </authorList>
    </citation>
    <scope>NUCLEOTIDE SEQUENCE [LARGE SCALE GENOMIC DNA]</scope>
    <source>
        <strain evidence="2 3">168</strain>
    </source>
</reference>
<feature type="compositionally biased region" description="Polar residues" evidence="1">
    <location>
        <begin position="1"/>
        <end position="12"/>
    </location>
</feature>
<sequence>MPETDQLAQQSLLKVFKHEERSEGTNEKETDSSHDHVHPAVDYGIFGRCSRFKLL</sequence>
<dbReference type="EMBL" id="AL009126">
    <property type="protein sequence ID" value="SOX90584.1"/>
    <property type="molecule type" value="Genomic_DNA"/>
</dbReference>
<dbReference type="Proteomes" id="UP000001570">
    <property type="component" value="Chromosome"/>
</dbReference>
<proteinExistence type="predicted"/>
<dbReference type="EnsemblBacteria" id="SOX90584">
    <property type="protein sequence ID" value="SOX90584"/>
    <property type="gene ID" value="BSU_27035"/>
</dbReference>
<organism evidence="2 3">
    <name type="scientific">Bacillus subtilis (strain 168)</name>
    <dbReference type="NCBI Taxonomy" id="224308"/>
    <lineage>
        <taxon>Bacteria</taxon>
        <taxon>Bacillati</taxon>
        <taxon>Bacillota</taxon>
        <taxon>Bacilli</taxon>
        <taxon>Bacillales</taxon>
        <taxon>Bacillaceae</taxon>
        <taxon>Bacillus</taxon>
    </lineage>
</organism>
<dbReference type="RefSeq" id="WP_119123072.1">
    <property type="nucleotide sequence ID" value="NC_000964.3"/>
</dbReference>
<keyword evidence="3" id="KW-1185">Reference proteome</keyword>
<dbReference type="AlphaFoldDB" id="A0A2K4Z9L6"/>
<evidence type="ECO:0000313" key="2">
    <source>
        <dbReference type="EMBL" id="SOX90584.1"/>
    </source>
</evidence>
<dbReference type="GeneID" id="37862930"/>
<feature type="region of interest" description="Disordered" evidence="1">
    <location>
        <begin position="1"/>
        <end position="39"/>
    </location>
</feature>
<evidence type="ECO:0000256" key="1">
    <source>
        <dbReference type="SAM" id="MobiDB-lite"/>
    </source>
</evidence>
<dbReference type="InParanoid" id="A0A2K4Z9L6"/>
<dbReference type="OrthoDB" id="2934291at2"/>
<gene>
    <name evidence="2" type="ORF">BSU_27035</name>
</gene>